<dbReference type="PANTHER" id="PTHR40465:SF1">
    <property type="entry name" value="DUF6534 DOMAIN-CONTAINING PROTEIN"/>
    <property type="match status" value="1"/>
</dbReference>
<feature type="transmembrane region" description="Helical" evidence="1">
    <location>
        <begin position="49"/>
        <end position="71"/>
    </location>
</feature>
<keyword evidence="1" id="KW-0812">Transmembrane</keyword>
<evidence type="ECO:0000256" key="1">
    <source>
        <dbReference type="SAM" id="Phobius"/>
    </source>
</evidence>
<dbReference type="EMBL" id="KQ085927">
    <property type="protein sequence ID" value="KLO15609.1"/>
    <property type="molecule type" value="Genomic_DNA"/>
</dbReference>
<dbReference type="PANTHER" id="PTHR40465">
    <property type="entry name" value="CHROMOSOME 1, WHOLE GENOME SHOTGUN SEQUENCE"/>
    <property type="match status" value="1"/>
</dbReference>
<feature type="domain" description="DUF6534" evidence="2">
    <location>
        <begin position="173"/>
        <end position="262"/>
    </location>
</feature>
<feature type="transmembrane region" description="Helical" evidence="1">
    <location>
        <begin position="125"/>
        <end position="146"/>
    </location>
</feature>
<dbReference type="Pfam" id="PF20152">
    <property type="entry name" value="DUF6534"/>
    <property type="match status" value="1"/>
</dbReference>
<accession>A0A0H2RUS5</accession>
<feature type="transmembrane region" description="Helical" evidence="1">
    <location>
        <begin position="91"/>
        <end position="113"/>
    </location>
</feature>
<keyword evidence="1" id="KW-1133">Transmembrane helix</keyword>
<dbReference type="AlphaFoldDB" id="A0A0H2RUS5"/>
<protein>
    <recommendedName>
        <fullName evidence="2">DUF6534 domain-containing protein</fullName>
    </recommendedName>
</protein>
<organism evidence="3 4">
    <name type="scientific">Schizopora paradoxa</name>
    <dbReference type="NCBI Taxonomy" id="27342"/>
    <lineage>
        <taxon>Eukaryota</taxon>
        <taxon>Fungi</taxon>
        <taxon>Dikarya</taxon>
        <taxon>Basidiomycota</taxon>
        <taxon>Agaricomycotina</taxon>
        <taxon>Agaricomycetes</taxon>
        <taxon>Hymenochaetales</taxon>
        <taxon>Schizoporaceae</taxon>
        <taxon>Schizopora</taxon>
    </lineage>
</organism>
<dbReference type="InterPro" id="IPR045339">
    <property type="entry name" value="DUF6534"/>
</dbReference>
<dbReference type="InParanoid" id="A0A0H2RUS5"/>
<feature type="transmembrane region" description="Helical" evidence="1">
    <location>
        <begin position="6"/>
        <end position="28"/>
    </location>
</feature>
<keyword evidence="1" id="KW-0472">Membrane</keyword>
<feature type="transmembrane region" description="Helical" evidence="1">
    <location>
        <begin position="166"/>
        <end position="189"/>
    </location>
</feature>
<evidence type="ECO:0000313" key="4">
    <source>
        <dbReference type="Proteomes" id="UP000053477"/>
    </source>
</evidence>
<name>A0A0H2RUS5_9AGAM</name>
<sequence length="284" mass="31185">MSAPHIPGLSIIAQTGPIFIGTILNYLLTGVLIHQLYDYNKNYPNDKVAVKWLVYGVCTLDMLQTGFTTQFSWYYCIQNWGDITVFTGTGFAWTASILPIMAGLIAMIVQYFYAWRIWCLGGSYLKMVSVAIALVAFIECLCAFIGSIKYDIIASSVITSATVPYFAIWLSGSFTCDVLIAGCMTIIFLKAKSHSGFDKTNSIINVLIRHVVETAAITAFCAGVELVLFVKTRNESLAHTAPAFVLGKLYTNCLLANLNNRRNLSTVVSSEGSGGMNGEEFHNR</sequence>
<keyword evidence="4" id="KW-1185">Reference proteome</keyword>
<evidence type="ECO:0000259" key="2">
    <source>
        <dbReference type="Pfam" id="PF20152"/>
    </source>
</evidence>
<evidence type="ECO:0000313" key="3">
    <source>
        <dbReference type="EMBL" id="KLO15609.1"/>
    </source>
</evidence>
<dbReference type="Proteomes" id="UP000053477">
    <property type="component" value="Unassembled WGS sequence"/>
</dbReference>
<reference evidence="3 4" key="1">
    <citation type="submission" date="2015-04" db="EMBL/GenBank/DDBJ databases">
        <title>Complete genome sequence of Schizopora paradoxa KUC8140, a cosmopolitan wood degrader in East Asia.</title>
        <authorList>
            <consortium name="DOE Joint Genome Institute"/>
            <person name="Min B."/>
            <person name="Park H."/>
            <person name="Jang Y."/>
            <person name="Kim J.-J."/>
            <person name="Kim K.H."/>
            <person name="Pangilinan J."/>
            <person name="Lipzen A."/>
            <person name="Riley R."/>
            <person name="Grigoriev I.V."/>
            <person name="Spatafora J.W."/>
            <person name="Choi I.-G."/>
        </authorList>
    </citation>
    <scope>NUCLEOTIDE SEQUENCE [LARGE SCALE GENOMIC DNA]</scope>
    <source>
        <strain evidence="3 4">KUC8140</strain>
    </source>
</reference>
<proteinExistence type="predicted"/>
<dbReference type="OrthoDB" id="2562493at2759"/>
<gene>
    <name evidence="3" type="ORF">SCHPADRAFT_255244</name>
</gene>